<accession>A0ABT7VUM9</accession>
<keyword evidence="2" id="KW-1185">Reference proteome</keyword>
<evidence type="ECO:0000313" key="2">
    <source>
        <dbReference type="Proteomes" id="UP001171945"/>
    </source>
</evidence>
<evidence type="ECO:0000313" key="1">
    <source>
        <dbReference type="EMBL" id="MDM8563276.1"/>
    </source>
</evidence>
<gene>
    <name evidence="1" type="ORF">QUF54_07975</name>
</gene>
<comment type="caution">
    <text evidence="1">The sequence shown here is derived from an EMBL/GenBank/DDBJ whole genome shotgun (WGS) entry which is preliminary data.</text>
</comment>
<proteinExistence type="predicted"/>
<reference evidence="1" key="1">
    <citation type="submission" date="2023-06" db="EMBL/GenBank/DDBJ databases">
        <title>Uncultivated large filamentous bacteria from sulfidic sediments reveal new species and different genomic features in energy metabolism and defense.</title>
        <authorList>
            <person name="Fonseca A."/>
        </authorList>
    </citation>
    <scope>NUCLEOTIDE SEQUENCE</scope>
    <source>
        <strain evidence="1">HSG4</strain>
    </source>
</reference>
<organism evidence="1 2">
    <name type="scientific">Candidatus Marithioploca araucensis</name>
    <dbReference type="NCBI Taxonomy" id="70273"/>
    <lineage>
        <taxon>Bacteria</taxon>
        <taxon>Pseudomonadati</taxon>
        <taxon>Pseudomonadota</taxon>
        <taxon>Gammaproteobacteria</taxon>
        <taxon>Thiotrichales</taxon>
        <taxon>Thiotrichaceae</taxon>
        <taxon>Candidatus Marithioploca</taxon>
    </lineage>
</organism>
<sequence>MEFNAFALDSLLEFNALALFGSFFPSNALALEVFLKSKALVLEVISLQRFSFESCFDFWIGASFSSLFF</sequence>
<name>A0ABT7VUM9_9GAMM</name>
<dbReference type="EMBL" id="JAUCGM010000547">
    <property type="protein sequence ID" value="MDM8563276.1"/>
    <property type="molecule type" value="Genomic_DNA"/>
</dbReference>
<protein>
    <submittedName>
        <fullName evidence="1">Uncharacterized protein</fullName>
    </submittedName>
</protein>
<dbReference type="Proteomes" id="UP001171945">
    <property type="component" value="Unassembled WGS sequence"/>
</dbReference>
<feature type="non-terminal residue" evidence="1">
    <location>
        <position position="69"/>
    </location>
</feature>